<dbReference type="Pfam" id="PF10551">
    <property type="entry name" value="MULE"/>
    <property type="match status" value="1"/>
</dbReference>
<feature type="compositionally biased region" description="Polar residues" evidence="1">
    <location>
        <begin position="160"/>
        <end position="179"/>
    </location>
</feature>
<proteinExistence type="predicted"/>
<feature type="region of interest" description="Disordered" evidence="1">
    <location>
        <begin position="205"/>
        <end position="274"/>
    </location>
</feature>
<dbReference type="InterPro" id="IPR018289">
    <property type="entry name" value="MULE_transposase_dom"/>
</dbReference>
<name>A0A815QKM3_9BILA</name>
<dbReference type="Gene3D" id="2.20.25.240">
    <property type="match status" value="1"/>
</dbReference>
<comment type="caution">
    <text evidence="3">The sequence shown here is derived from an EMBL/GenBank/DDBJ whole genome shotgun (WGS) entry which is preliminary data.</text>
</comment>
<feature type="compositionally biased region" description="Low complexity" evidence="1">
    <location>
        <begin position="249"/>
        <end position="272"/>
    </location>
</feature>
<protein>
    <recommendedName>
        <fullName evidence="2">MULE transposase domain-containing protein</fullName>
    </recommendedName>
</protein>
<gene>
    <name evidence="3" type="ORF">IZO911_LOCUS43066</name>
    <name evidence="4" type="ORF">KXQ929_LOCUS31429</name>
</gene>
<feature type="domain" description="MULE transposase" evidence="2">
    <location>
        <begin position="480"/>
        <end position="574"/>
    </location>
</feature>
<reference evidence="3" key="1">
    <citation type="submission" date="2021-02" db="EMBL/GenBank/DDBJ databases">
        <authorList>
            <person name="Nowell W R."/>
        </authorList>
    </citation>
    <scope>NUCLEOTIDE SEQUENCE</scope>
</reference>
<dbReference type="Proteomes" id="UP000663860">
    <property type="component" value="Unassembled WGS sequence"/>
</dbReference>
<dbReference type="EMBL" id="CAJOBB010003601">
    <property type="protein sequence ID" value="CAF4049363.1"/>
    <property type="molecule type" value="Genomic_DNA"/>
</dbReference>
<dbReference type="AlphaFoldDB" id="A0A815QKM3"/>
<dbReference type="EMBL" id="CAJNOE010002019">
    <property type="protein sequence ID" value="CAF1463713.1"/>
    <property type="molecule type" value="Genomic_DNA"/>
</dbReference>
<evidence type="ECO:0000313" key="3">
    <source>
        <dbReference type="EMBL" id="CAF1463713.1"/>
    </source>
</evidence>
<feature type="region of interest" description="Disordered" evidence="1">
    <location>
        <begin position="148"/>
        <end position="184"/>
    </location>
</feature>
<sequence length="672" mass="76608">MDSTMQKQFTAEYNTLCSSLPLHHVTPSVHHQYQQPHAYQSEPQPLSEDEWDLIQSFRMMKTLNSLSSFQSSSFPSNQYTTDTSLYQTISSFSQTGHQKQALVHFTTESTTTTPLCQLPTSEEISRQSSFHKEIQLCNCESTSTFKTVIRSPLPSPSPSTASGRSTPSPTTINLSSPQSPIRKDYGQTISTSQTESGHQNYSYIHHSQSQSDHQNHSFIQHSQSGHQNHSPIQHSRSHSPLVSSPVGIVSPVQQQQTSTNQRSSSPSQQRQSCNLQISSTHEYKSLITTPTVELLDSTKPYQAGDTIKVGGRLLKTDVLSMKYWMNDDITITETTNGGQILNMAGYSYVVKNHGKYFTKWECENRRNRLCSSIHIRTSDPRITNSFTIYSIQGSHIHEPTPNNVKLYRIRQNHLPKSPITSDFVLHQGFTLTDQGARFLLYDSNTVEVPYAPAPASVGRLIIYSSDLQLQILSRSKRVASDGTFQTAANISQQNYIIVGEHEENHTVPVVFCLCESKCYQTYQLIIQVLKINMNNMNLLWEPTCWMSDYENALVKAVRKELPRTRLIGCAFHYAQCVHRNIQSHGLQDAYQNNELVRQILRQTMALAYMPSDQIRKLYYDVIKAQQNTVLKDFRKNLRNFFKYFESFWLKKIHQFCVFGESIRTNNGLEGMH</sequence>
<evidence type="ECO:0000313" key="5">
    <source>
        <dbReference type="Proteomes" id="UP000663860"/>
    </source>
</evidence>
<feature type="compositionally biased region" description="Polar residues" evidence="1">
    <location>
        <begin position="218"/>
        <end position="242"/>
    </location>
</feature>
<dbReference type="Proteomes" id="UP000663868">
    <property type="component" value="Unassembled WGS sequence"/>
</dbReference>
<evidence type="ECO:0000259" key="2">
    <source>
        <dbReference type="Pfam" id="PF10551"/>
    </source>
</evidence>
<organism evidence="3 5">
    <name type="scientific">Adineta steineri</name>
    <dbReference type="NCBI Taxonomy" id="433720"/>
    <lineage>
        <taxon>Eukaryota</taxon>
        <taxon>Metazoa</taxon>
        <taxon>Spiralia</taxon>
        <taxon>Gnathifera</taxon>
        <taxon>Rotifera</taxon>
        <taxon>Eurotatoria</taxon>
        <taxon>Bdelloidea</taxon>
        <taxon>Adinetida</taxon>
        <taxon>Adinetidae</taxon>
        <taxon>Adineta</taxon>
    </lineage>
</organism>
<accession>A0A815QKM3</accession>
<evidence type="ECO:0000313" key="4">
    <source>
        <dbReference type="EMBL" id="CAF4049363.1"/>
    </source>
</evidence>
<evidence type="ECO:0000256" key="1">
    <source>
        <dbReference type="SAM" id="MobiDB-lite"/>
    </source>
</evidence>